<organism evidence="7">
    <name type="scientific">Opuntia streptacantha</name>
    <name type="common">Prickly pear cactus</name>
    <name type="synonym">Opuntia cardona</name>
    <dbReference type="NCBI Taxonomy" id="393608"/>
    <lineage>
        <taxon>Eukaryota</taxon>
        <taxon>Viridiplantae</taxon>
        <taxon>Streptophyta</taxon>
        <taxon>Embryophyta</taxon>
        <taxon>Tracheophyta</taxon>
        <taxon>Spermatophyta</taxon>
        <taxon>Magnoliopsida</taxon>
        <taxon>eudicotyledons</taxon>
        <taxon>Gunneridae</taxon>
        <taxon>Pentapetalae</taxon>
        <taxon>Caryophyllales</taxon>
        <taxon>Cactineae</taxon>
        <taxon>Cactaceae</taxon>
        <taxon>Opuntioideae</taxon>
        <taxon>Opuntia</taxon>
    </lineage>
</organism>
<evidence type="ECO:0000256" key="6">
    <source>
        <dbReference type="ARBA" id="ARBA00030350"/>
    </source>
</evidence>
<comment type="similarity">
    <text evidence="1">Belongs to the glycosyltransferase GT106 family.</text>
</comment>
<dbReference type="PANTHER" id="PTHR31288">
    <property type="entry name" value="O-FUCOSYLTRANSFERASE FAMILY PROTEIN"/>
    <property type="match status" value="1"/>
</dbReference>
<evidence type="ECO:0000256" key="1">
    <source>
        <dbReference type="ARBA" id="ARBA00007737"/>
    </source>
</evidence>
<evidence type="ECO:0000256" key="3">
    <source>
        <dbReference type="ARBA" id="ARBA00022679"/>
    </source>
</evidence>
<dbReference type="GO" id="GO:0006004">
    <property type="term" value="P:fucose metabolic process"/>
    <property type="evidence" value="ECO:0007669"/>
    <property type="project" value="UniProtKB-KW"/>
</dbReference>
<keyword evidence="3" id="KW-0808">Transferase</keyword>
<dbReference type="EMBL" id="GISG01270279">
    <property type="protein sequence ID" value="MBA4676190.1"/>
    <property type="molecule type" value="Transcribed_RNA"/>
</dbReference>
<keyword evidence="2" id="KW-0328">Glycosyltransferase</keyword>
<reference evidence="7" key="2">
    <citation type="submission" date="2020-07" db="EMBL/GenBank/DDBJ databases">
        <authorList>
            <person name="Vera ALvarez R."/>
            <person name="Arias-Moreno D.M."/>
            <person name="Jimenez-Jacinto V."/>
            <person name="Jimenez-Bremont J.F."/>
            <person name="Swaminathan K."/>
            <person name="Moose S.P."/>
            <person name="Guerrero-Gonzalez M.L."/>
            <person name="Marino-Ramirez L."/>
            <person name="Landsman D."/>
            <person name="Rodriguez-Kessler M."/>
            <person name="Delgado-Sanchez P."/>
        </authorList>
    </citation>
    <scope>NUCLEOTIDE SEQUENCE</scope>
    <source>
        <tissue evidence="7">Cladode</tissue>
    </source>
</reference>
<evidence type="ECO:0000313" key="7">
    <source>
        <dbReference type="EMBL" id="MBA4676188.1"/>
    </source>
</evidence>
<name>A0A7C9F5F7_OPUST</name>
<sequence length="130" mass="14968">MLRGMGFDRNTSIYLASAKIYDAERNMAPLFEMFPRLQTKEMLASPEELAPYKNYSSRMAAIDYTVCLRSEVFVTTQGGNFPHFLMGHRRYLYGGHSKTSDLINASWRKFLVILVLGDGEKQILMAKRKF</sequence>
<dbReference type="InterPro" id="IPR019378">
    <property type="entry name" value="GDP-Fuc_O-FucTrfase"/>
</dbReference>
<keyword evidence="4" id="KW-0294">Fucose metabolism</keyword>
<dbReference type="GO" id="GO:0016757">
    <property type="term" value="F:glycosyltransferase activity"/>
    <property type="evidence" value="ECO:0007669"/>
    <property type="project" value="UniProtKB-KW"/>
</dbReference>
<evidence type="ECO:0000256" key="2">
    <source>
        <dbReference type="ARBA" id="ARBA00022676"/>
    </source>
</evidence>
<dbReference type="PANTHER" id="PTHR31288:SF10">
    <property type="entry name" value="PROTEIN ESMERALDA 1"/>
    <property type="match status" value="1"/>
</dbReference>
<dbReference type="InterPro" id="IPR024709">
    <property type="entry name" value="FucosylTrfase_pln"/>
</dbReference>
<keyword evidence="5" id="KW-0119">Carbohydrate metabolism</keyword>
<protein>
    <recommendedName>
        <fullName evidence="6">O-fucosyltransferase family protein</fullName>
    </recommendedName>
</protein>
<proteinExistence type="inferred from homology"/>
<reference evidence="7" key="1">
    <citation type="journal article" date="2013" name="J. Plant Res.">
        <title>Effect of fungi and light on seed germination of three Opuntia species from semiarid lands of central Mexico.</title>
        <authorList>
            <person name="Delgado-Sanchez P."/>
            <person name="Jimenez-Bremont J.F."/>
            <person name="Guerrero-Gonzalez Mde L."/>
            <person name="Flores J."/>
        </authorList>
    </citation>
    <scope>NUCLEOTIDE SEQUENCE</scope>
    <source>
        <tissue evidence="7">Cladode</tissue>
    </source>
</reference>
<accession>A0A7C9F5F7</accession>
<dbReference type="EMBL" id="GISG01270277">
    <property type="protein sequence ID" value="MBA4676188.1"/>
    <property type="molecule type" value="Transcribed_RNA"/>
</dbReference>
<evidence type="ECO:0000256" key="5">
    <source>
        <dbReference type="ARBA" id="ARBA00023277"/>
    </source>
</evidence>
<evidence type="ECO:0000256" key="4">
    <source>
        <dbReference type="ARBA" id="ARBA00023253"/>
    </source>
</evidence>
<dbReference type="Pfam" id="PF10250">
    <property type="entry name" value="O-FucT"/>
    <property type="match status" value="1"/>
</dbReference>
<dbReference type="AlphaFoldDB" id="A0A7C9F5F7"/>